<sequence>MAFSDLKQLEEHLASRAYIEGFEPTQADVAVYKSIKQAHPDFEYTAVARWFAHIKSYEAEHSSLPGDASKSANLFGGASSSSAPAAKAAAPADEEDDDDVDLFGSDDEQEDAETERIKAERVAEYQKKKAEKSANKPGPVAKSVVTLQVKPWDDETDMEALESGVRSIEKDGLVWGASKLVPVGYGVRMLQITVVIEDEKISLDELQEQIQEEQEEYVQSTDVAAMQKL</sequence>
<reference evidence="1" key="1">
    <citation type="submission" date="2023-04" db="EMBL/GenBank/DDBJ databases">
        <title>Draft Genome sequencing of Naganishia species isolated from polar environments using Oxford Nanopore Technology.</title>
        <authorList>
            <person name="Leo P."/>
            <person name="Venkateswaran K."/>
        </authorList>
    </citation>
    <scope>NUCLEOTIDE SEQUENCE</scope>
    <source>
        <strain evidence="1">MNA-CCFEE 5423</strain>
    </source>
</reference>
<keyword evidence="2" id="KW-1185">Reference proteome</keyword>
<organism evidence="1 2">
    <name type="scientific">Naganishia friedmannii</name>
    <dbReference type="NCBI Taxonomy" id="89922"/>
    <lineage>
        <taxon>Eukaryota</taxon>
        <taxon>Fungi</taxon>
        <taxon>Dikarya</taxon>
        <taxon>Basidiomycota</taxon>
        <taxon>Agaricomycotina</taxon>
        <taxon>Tremellomycetes</taxon>
        <taxon>Filobasidiales</taxon>
        <taxon>Filobasidiaceae</taxon>
        <taxon>Naganishia</taxon>
    </lineage>
</organism>
<dbReference type="EMBL" id="JASBWT010000004">
    <property type="protein sequence ID" value="KAJ9105252.1"/>
    <property type="molecule type" value="Genomic_DNA"/>
</dbReference>
<gene>
    <name evidence="1" type="ORF">QFC21_001618</name>
</gene>
<proteinExistence type="predicted"/>
<comment type="caution">
    <text evidence="1">The sequence shown here is derived from an EMBL/GenBank/DDBJ whole genome shotgun (WGS) entry which is preliminary data.</text>
</comment>
<evidence type="ECO:0000313" key="1">
    <source>
        <dbReference type="EMBL" id="KAJ9105252.1"/>
    </source>
</evidence>
<dbReference type="Proteomes" id="UP001227268">
    <property type="component" value="Unassembled WGS sequence"/>
</dbReference>
<protein>
    <submittedName>
        <fullName evidence="1">Uncharacterized protein</fullName>
    </submittedName>
</protein>
<name>A0ACC2W2C7_9TREE</name>
<evidence type="ECO:0000313" key="2">
    <source>
        <dbReference type="Proteomes" id="UP001227268"/>
    </source>
</evidence>
<accession>A0ACC2W2C7</accession>